<keyword evidence="5 8" id="KW-0067">ATP-binding</keyword>
<comment type="cofactor">
    <cofactor evidence="1">
        <name>Mn(2+)</name>
        <dbReference type="ChEBI" id="CHEBI:29035"/>
    </cofactor>
</comment>
<evidence type="ECO:0000256" key="3">
    <source>
        <dbReference type="ARBA" id="ARBA00022741"/>
    </source>
</evidence>
<dbReference type="Gene3D" id="3.40.50.20">
    <property type="match status" value="1"/>
</dbReference>
<dbReference type="SUPFAM" id="SSF56059">
    <property type="entry name" value="Glutathione synthetase ATP-binding domain-like"/>
    <property type="match status" value="1"/>
</dbReference>
<dbReference type="InterPro" id="IPR013815">
    <property type="entry name" value="ATP_grasp_subdomain_1"/>
</dbReference>
<gene>
    <name evidence="10" type="ORF">FC48_GL000050</name>
</gene>
<dbReference type="RefSeq" id="WP_056958917.1">
    <property type="nucleotide sequence ID" value="NZ_AYYN01000062.1"/>
</dbReference>
<dbReference type="GO" id="GO:0005829">
    <property type="term" value="C:cytosol"/>
    <property type="evidence" value="ECO:0007669"/>
    <property type="project" value="TreeGrafter"/>
</dbReference>
<evidence type="ECO:0000313" key="10">
    <source>
        <dbReference type="EMBL" id="KRM75633.1"/>
    </source>
</evidence>
<dbReference type="GO" id="GO:0005524">
    <property type="term" value="F:ATP binding"/>
    <property type="evidence" value="ECO:0007669"/>
    <property type="project" value="UniProtKB-UniRule"/>
</dbReference>
<dbReference type="GO" id="GO:0006164">
    <property type="term" value="P:purine nucleotide biosynthetic process"/>
    <property type="evidence" value="ECO:0007669"/>
    <property type="project" value="UniProtKB-KW"/>
</dbReference>
<evidence type="ECO:0000259" key="9">
    <source>
        <dbReference type="PROSITE" id="PS50975"/>
    </source>
</evidence>
<evidence type="ECO:0000256" key="4">
    <source>
        <dbReference type="ARBA" id="ARBA00022755"/>
    </source>
</evidence>
<dbReference type="Gene3D" id="3.30.1490.20">
    <property type="entry name" value="ATP-grasp fold, A domain"/>
    <property type="match status" value="1"/>
</dbReference>
<dbReference type="PATRIC" id="fig|1423772.3.peg.61"/>
<sequence length="385" mass="43486">MEQEILFPGDTLGIIGGNPNGIMLARAAKKMGFTVVVYCSDESNPVLAEADVKMVGKLNEKTKLQDFAQRCDLVTYTSENIDVEAVKFLQRFTRVPQGSDTLEITQDRLLERAFFEQLNINVAPYATIVSLDDVYQAVSSIGYPCILKPIQKGFGKHRKQIIKKQTDIAKCADIIDLGTYILESWIPYEKELSLTLARDKDGNLTYFPIAEDYYREHHLHATLTPVALDGEVATEVKRLTAEIVKELDYVGVLQAEFFLTKSGALYIKRIIPALYASGYVFDKATDVSMFEQHLRALAQIPLAKPNLVKPTEMVMIETKDTDALRTQWVLKDNWHYNYFRYPKSLHPVKAEGYVLVTADSSKNAKEQVEATGIWDKITAENEIVE</sequence>
<evidence type="ECO:0000256" key="5">
    <source>
        <dbReference type="ARBA" id="ARBA00022840"/>
    </source>
</evidence>
<dbReference type="Gene3D" id="3.30.470.20">
    <property type="entry name" value="ATP-grasp fold, B domain"/>
    <property type="match status" value="1"/>
</dbReference>
<dbReference type="PANTHER" id="PTHR11609">
    <property type="entry name" value="PURINE BIOSYNTHESIS PROTEIN 6/7, PUR6/7"/>
    <property type="match status" value="1"/>
</dbReference>
<name>A0A0R2B8N1_9LACO</name>
<dbReference type="InterPro" id="IPR016185">
    <property type="entry name" value="PreATP-grasp_dom_sf"/>
</dbReference>
<evidence type="ECO:0000256" key="6">
    <source>
        <dbReference type="ARBA" id="ARBA00023211"/>
    </source>
</evidence>
<keyword evidence="3 8" id="KW-0547">Nucleotide-binding</keyword>
<evidence type="ECO:0000256" key="1">
    <source>
        <dbReference type="ARBA" id="ARBA00001936"/>
    </source>
</evidence>
<dbReference type="InterPro" id="IPR011761">
    <property type="entry name" value="ATP-grasp"/>
</dbReference>
<comment type="pathway">
    <text evidence="7">Purine metabolism.</text>
</comment>
<protein>
    <submittedName>
        <fullName evidence="10">Phosphoribosylaminoimidazole carboxylase, ATPase subunit</fullName>
    </submittedName>
</protein>
<keyword evidence="6" id="KW-0464">Manganese</keyword>
<evidence type="ECO:0000256" key="2">
    <source>
        <dbReference type="ARBA" id="ARBA00001946"/>
    </source>
</evidence>
<dbReference type="PROSITE" id="PS50975">
    <property type="entry name" value="ATP_GRASP"/>
    <property type="match status" value="1"/>
</dbReference>
<dbReference type="GO" id="GO:0046872">
    <property type="term" value="F:metal ion binding"/>
    <property type="evidence" value="ECO:0007669"/>
    <property type="project" value="InterPro"/>
</dbReference>
<evidence type="ECO:0000313" key="11">
    <source>
        <dbReference type="Proteomes" id="UP000051612"/>
    </source>
</evidence>
<comment type="cofactor">
    <cofactor evidence="2">
        <name>Mg(2+)</name>
        <dbReference type="ChEBI" id="CHEBI:18420"/>
    </cofactor>
</comment>
<comment type="caution">
    <text evidence="10">The sequence shown here is derived from an EMBL/GenBank/DDBJ whole genome shotgun (WGS) entry which is preliminary data.</text>
</comment>
<dbReference type="Pfam" id="PF22660">
    <property type="entry name" value="RS_preATP-grasp-like"/>
    <property type="match status" value="1"/>
</dbReference>
<feature type="domain" description="ATP-grasp" evidence="9">
    <location>
        <begin position="112"/>
        <end position="298"/>
    </location>
</feature>
<accession>A0A0R2B8N1</accession>
<dbReference type="Proteomes" id="UP000051612">
    <property type="component" value="Unassembled WGS sequence"/>
</dbReference>
<proteinExistence type="predicted"/>
<organism evidence="10 11">
    <name type="scientific">Ligilactobacillus murinus DSM 20452 = NBRC 14221</name>
    <dbReference type="NCBI Taxonomy" id="1423772"/>
    <lineage>
        <taxon>Bacteria</taxon>
        <taxon>Bacillati</taxon>
        <taxon>Bacillota</taxon>
        <taxon>Bacilli</taxon>
        <taxon>Lactobacillales</taxon>
        <taxon>Lactobacillaceae</taxon>
        <taxon>Ligilactobacillus</taxon>
    </lineage>
</organism>
<dbReference type="AlphaFoldDB" id="A0A0R2B8N1"/>
<reference evidence="10 11" key="1">
    <citation type="journal article" date="2015" name="Genome Announc.">
        <title>Expanding the biotechnology potential of lactobacilli through comparative genomics of 213 strains and associated genera.</title>
        <authorList>
            <person name="Sun Z."/>
            <person name="Harris H.M."/>
            <person name="McCann A."/>
            <person name="Guo C."/>
            <person name="Argimon S."/>
            <person name="Zhang W."/>
            <person name="Yang X."/>
            <person name="Jeffery I.B."/>
            <person name="Cooney J.C."/>
            <person name="Kagawa T.F."/>
            <person name="Liu W."/>
            <person name="Song Y."/>
            <person name="Salvetti E."/>
            <person name="Wrobel A."/>
            <person name="Rasinkangas P."/>
            <person name="Parkhill J."/>
            <person name="Rea M.C."/>
            <person name="O'Sullivan O."/>
            <person name="Ritari J."/>
            <person name="Douillard F.P."/>
            <person name="Paul Ross R."/>
            <person name="Yang R."/>
            <person name="Briner A.E."/>
            <person name="Felis G.E."/>
            <person name="de Vos W.M."/>
            <person name="Barrangou R."/>
            <person name="Klaenhammer T.R."/>
            <person name="Caufield P.W."/>
            <person name="Cui Y."/>
            <person name="Zhang H."/>
            <person name="O'Toole P.W."/>
        </authorList>
    </citation>
    <scope>NUCLEOTIDE SEQUENCE [LARGE SCALE GENOMIC DNA]</scope>
    <source>
        <strain evidence="10 11">DSM 20452</strain>
    </source>
</reference>
<dbReference type="Pfam" id="PF02222">
    <property type="entry name" value="ATP-grasp"/>
    <property type="match status" value="1"/>
</dbReference>
<evidence type="ECO:0000256" key="8">
    <source>
        <dbReference type="PROSITE-ProRule" id="PRU00409"/>
    </source>
</evidence>
<dbReference type="SUPFAM" id="SSF52440">
    <property type="entry name" value="PreATP-grasp domain"/>
    <property type="match status" value="1"/>
</dbReference>
<dbReference type="PANTHER" id="PTHR11609:SF5">
    <property type="entry name" value="PHOSPHORIBOSYLAMINOIMIDAZOLE CARBOXYLASE"/>
    <property type="match status" value="1"/>
</dbReference>
<dbReference type="EMBL" id="AYYN01000062">
    <property type="protein sequence ID" value="KRM75633.1"/>
    <property type="molecule type" value="Genomic_DNA"/>
</dbReference>
<dbReference type="InterPro" id="IPR003135">
    <property type="entry name" value="ATP-grasp_carboxylate-amine"/>
</dbReference>
<dbReference type="InterPro" id="IPR054350">
    <property type="entry name" value="PurT/PurK_preATP-grasp"/>
</dbReference>
<keyword evidence="4" id="KW-0658">Purine biosynthesis</keyword>
<evidence type="ECO:0000256" key="7">
    <source>
        <dbReference type="ARBA" id="ARBA00025704"/>
    </source>
</evidence>